<evidence type="ECO:0000256" key="5">
    <source>
        <dbReference type="ARBA" id="ARBA00022969"/>
    </source>
</evidence>
<dbReference type="InterPro" id="IPR014237">
    <property type="entry name" value="Anti-sigma_F_ant"/>
</dbReference>
<dbReference type="PROSITE" id="PS50801">
    <property type="entry name" value="STAS"/>
    <property type="match status" value="1"/>
</dbReference>
<name>A0ABZ2N2U8_9BACI</name>
<proteinExistence type="inferred from homology"/>
<evidence type="ECO:0000313" key="8">
    <source>
        <dbReference type="EMBL" id="WXB91938.1"/>
    </source>
</evidence>
<evidence type="ECO:0000256" key="3">
    <source>
        <dbReference type="ARBA" id="ARBA00020784"/>
    </source>
</evidence>
<reference evidence="8 9" key="1">
    <citation type="submission" date="2024-02" db="EMBL/GenBank/DDBJ databases">
        <title>Seven novel Bacillus-like species.</title>
        <authorList>
            <person name="Liu G."/>
        </authorList>
    </citation>
    <scope>NUCLEOTIDE SEQUENCE [LARGE SCALE GENOMIC DNA]</scope>
    <source>
        <strain evidence="8 9">FJAT-52991</strain>
    </source>
</reference>
<dbReference type="PANTHER" id="PTHR33495:SF2">
    <property type="entry name" value="ANTI-SIGMA FACTOR ANTAGONIST TM_1081-RELATED"/>
    <property type="match status" value="1"/>
</dbReference>
<dbReference type="NCBIfam" id="TIGR00377">
    <property type="entry name" value="ant_ant_sig"/>
    <property type="match status" value="1"/>
</dbReference>
<dbReference type="Pfam" id="PF01740">
    <property type="entry name" value="STAS"/>
    <property type="match status" value="1"/>
</dbReference>
<dbReference type="Proteomes" id="UP001387364">
    <property type="component" value="Chromosome"/>
</dbReference>
<keyword evidence="4" id="KW-0597">Phosphoprotein</keyword>
<evidence type="ECO:0000256" key="6">
    <source>
        <dbReference type="RuleBase" id="RU003749"/>
    </source>
</evidence>
<evidence type="ECO:0000256" key="2">
    <source>
        <dbReference type="ARBA" id="ARBA00009013"/>
    </source>
</evidence>
<organism evidence="8 9">
    <name type="scientific">Bacillus kandeliae</name>
    <dbReference type="NCBI Taxonomy" id="3129297"/>
    <lineage>
        <taxon>Bacteria</taxon>
        <taxon>Bacillati</taxon>
        <taxon>Bacillota</taxon>
        <taxon>Bacilli</taxon>
        <taxon>Bacillales</taxon>
        <taxon>Bacillaceae</taxon>
        <taxon>Bacillus</taxon>
    </lineage>
</organism>
<dbReference type="RefSeq" id="WP_338749928.1">
    <property type="nucleotide sequence ID" value="NZ_CP147404.1"/>
</dbReference>
<comment type="function">
    <text evidence="1">In the phosphorylated form it could act as an anti-anti-sigma factor that counteracts SpoIIAB and thus releases sigma f from inhibition.</text>
</comment>
<keyword evidence="9" id="KW-1185">Reference proteome</keyword>
<dbReference type="SUPFAM" id="SSF52091">
    <property type="entry name" value="SpoIIaa-like"/>
    <property type="match status" value="1"/>
</dbReference>
<feature type="domain" description="STAS" evidence="7">
    <location>
        <begin position="3"/>
        <end position="113"/>
    </location>
</feature>
<evidence type="ECO:0000259" key="7">
    <source>
        <dbReference type="PROSITE" id="PS50801"/>
    </source>
</evidence>
<sequence>MSLTVDMEVVDQVLCLRLIGELDHHAAESLRKQADEAIDRQGIRHIILNLEELAFMDSSGLGVVLGRYKQIQQKNGEMVVCAISPSVKRLFELSGLFKIIRMETSEQRALERLGAA</sequence>
<dbReference type="CDD" id="cd07043">
    <property type="entry name" value="STAS_anti-anti-sigma_factors"/>
    <property type="match status" value="1"/>
</dbReference>
<accession>A0ABZ2N2U8</accession>
<evidence type="ECO:0000313" key="9">
    <source>
        <dbReference type="Proteomes" id="UP001387364"/>
    </source>
</evidence>
<comment type="similarity">
    <text evidence="2 6">Belongs to the anti-sigma-factor antagonist family.</text>
</comment>
<dbReference type="Gene3D" id="3.30.750.24">
    <property type="entry name" value="STAS domain"/>
    <property type="match status" value="1"/>
</dbReference>
<dbReference type="InterPro" id="IPR002645">
    <property type="entry name" value="STAS_dom"/>
</dbReference>
<dbReference type="EMBL" id="CP147404">
    <property type="protein sequence ID" value="WXB91938.1"/>
    <property type="molecule type" value="Genomic_DNA"/>
</dbReference>
<keyword evidence="5" id="KW-0749">Sporulation</keyword>
<dbReference type="PANTHER" id="PTHR33495">
    <property type="entry name" value="ANTI-SIGMA FACTOR ANTAGONIST TM_1081-RELATED-RELATED"/>
    <property type="match status" value="1"/>
</dbReference>
<evidence type="ECO:0000256" key="4">
    <source>
        <dbReference type="ARBA" id="ARBA00022553"/>
    </source>
</evidence>
<dbReference type="InterPro" id="IPR003658">
    <property type="entry name" value="Anti-sigma_ant"/>
</dbReference>
<protein>
    <recommendedName>
        <fullName evidence="3 6">Anti-sigma F factor antagonist</fullName>
    </recommendedName>
    <alternativeName>
        <fullName evidence="6">Stage II sporulation protein</fullName>
    </alternativeName>
</protein>
<evidence type="ECO:0000256" key="1">
    <source>
        <dbReference type="ARBA" id="ARBA00001976"/>
    </source>
</evidence>
<dbReference type="NCBIfam" id="TIGR02886">
    <property type="entry name" value="spore_II_AA"/>
    <property type="match status" value="1"/>
</dbReference>
<gene>
    <name evidence="8" type="primary">spoIIAA</name>
    <name evidence="8" type="ORF">WDJ61_11750</name>
</gene>
<dbReference type="InterPro" id="IPR036513">
    <property type="entry name" value="STAS_dom_sf"/>
</dbReference>